<dbReference type="OrthoDB" id="275996at2759"/>
<dbReference type="PANTHER" id="PTHR28441:SF2">
    <property type="entry name" value="PROTEIN FAM91A1"/>
    <property type="match status" value="1"/>
</dbReference>
<sequence length="175" mass="20011">MKTSVRGHLPSKPVDVPIEPWWHPQIGCITDDDMKSVTTAERDLIDKLIDSSGADSAGAFDYHCIHSLYRKGLIYLDVPIEKTDCVSVPPLEGFVMNRLMGDYLETLLYKVFVSLDDTTSVQELATLLQIDIEMAQRAVSMFCRLGFAHRKALDYDKLLQHPSWREFYQVPMKRC</sequence>
<dbReference type="GO" id="GO:0006886">
    <property type="term" value="P:intracellular protein transport"/>
    <property type="evidence" value="ECO:0007669"/>
    <property type="project" value="TreeGrafter"/>
</dbReference>
<reference evidence="2" key="1">
    <citation type="submission" date="2020-11" db="EMBL/GenBank/DDBJ databases">
        <authorList>
            <person name="Tran Van P."/>
        </authorList>
    </citation>
    <scope>NUCLEOTIDE SEQUENCE</scope>
</reference>
<dbReference type="GO" id="GO:0099041">
    <property type="term" value="P:vesicle tethering to Golgi"/>
    <property type="evidence" value="ECO:0007669"/>
    <property type="project" value="TreeGrafter"/>
</dbReference>
<dbReference type="InterPro" id="IPR039199">
    <property type="entry name" value="FAM91"/>
</dbReference>
<keyword evidence="3" id="KW-1185">Reference proteome</keyword>
<accession>A0A7R9C2C1</accession>
<name>A0A7R9C2C1_9CRUS</name>
<dbReference type="GO" id="GO:0031410">
    <property type="term" value="C:cytoplasmic vesicle"/>
    <property type="evidence" value="ECO:0007669"/>
    <property type="project" value="TreeGrafter"/>
</dbReference>
<dbReference type="InterPro" id="IPR028091">
    <property type="entry name" value="FAM91_N_dom"/>
</dbReference>
<dbReference type="Pfam" id="PF14647">
    <property type="entry name" value="FAM91_N"/>
    <property type="match status" value="1"/>
</dbReference>
<proteinExistence type="predicted"/>
<evidence type="ECO:0000313" key="3">
    <source>
        <dbReference type="Proteomes" id="UP000678499"/>
    </source>
</evidence>
<evidence type="ECO:0000259" key="1">
    <source>
        <dbReference type="Pfam" id="PF14647"/>
    </source>
</evidence>
<organism evidence="2">
    <name type="scientific">Notodromas monacha</name>
    <dbReference type="NCBI Taxonomy" id="399045"/>
    <lineage>
        <taxon>Eukaryota</taxon>
        <taxon>Metazoa</taxon>
        <taxon>Ecdysozoa</taxon>
        <taxon>Arthropoda</taxon>
        <taxon>Crustacea</taxon>
        <taxon>Oligostraca</taxon>
        <taxon>Ostracoda</taxon>
        <taxon>Podocopa</taxon>
        <taxon>Podocopida</taxon>
        <taxon>Cypridocopina</taxon>
        <taxon>Cypridoidea</taxon>
        <taxon>Cyprididae</taxon>
        <taxon>Notodromas</taxon>
    </lineage>
</organism>
<evidence type="ECO:0000313" key="2">
    <source>
        <dbReference type="EMBL" id="CAD7285492.1"/>
    </source>
</evidence>
<dbReference type="AlphaFoldDB" id="A0A7R9C2C1"/>
<protein>
    <recommendedName>
        <fullName evidence="1">FAM91 N-terminal domain-containing protein</fullName>
    </recommendedName>
</protein>
<dbReference type="EMBL" id="OA897688">
    <property type="protein sequence ID" value="CAD7285492.1"/>
    <property type="molecule type" value="Genomic_DNA"/>
</dbReference>
<dbReference type="GO" id="GO:0005802">
    <property type="term" value="C:trans-Golgi network"/>
    <property type="evidence" value="ECO:0007669"/>
    <property type="project" value="TreeGrafter"/>
</dbReference>
<dbReference type="EMBL" id="CAJPEX010015651">
    <property type="protein sequence ID" value="CAG0925644.1"/>
    <property type="molecule type" value="Genomic_DNA"/>
</dbReference>
<gene>
    <name evidence="2" type="ORF">NMOB1V02_LOCUS13094</name>
</gene>
<dbReference type="Proteomes" id="UP000678499">
    <property type="component" value="Unassembled WGS sequence"/>
</dbReference>
<dbReference type="PANTHER" id="PTHR28441">
    <property type="entry name" value="PROTEIN FAM91A1"/>
    <property type="match status" value="1"/>
</dbReference>
<feature type="domain" description="FAM91 N-terminal" evidence="1">
    <location>
        <begin position="2"/>
        <end position="165"/>
    </location>
</feature>